<dbReference type="EMBL" id="BORC01000003">
    <property type="protein sequence ID" value="GIN62285.1"/>
    <property type="molecule type" value="Genomic_DNA"/>
</dbReference>
<dbReference type="RefSeq" id="WP_095310790.1">
    <property type="nucleotide sequence ID" value="NZ_BORC01000003.1"/>
</dbReference>
<reference evidence="1" key="1">
    <citation type="submission" date="2021-03" db="EMBL/GenBank/DDBJ databases">
        <title>Antimicrobial resistance genes in bacteria isolated from Japanese honey, and their potential for conferring macrolide and lincosamide resistance in the American foulbrood pathogen Paenibacillus larvae.</title>
        <authorList>
            <person name="Okamoto M."/>
            <person name="Kumagai M."/>
            <person name="Kanamori H."/>
            <person name="Takamatsu D."/>
        </authorList>
    </citation>
    <scope>NUCLEOTIDE SEQUENCE</scope>
    <source>
        <strain evidence="1">J27TS8</strain>
    </source>
</reference>
<dbReference type="InterPro" id="IPR025365">
    <property type="entry name" value="DUF4269"/>
</dbReference>
<accession>A0A920BTL0</accession>
<dbReference type="GO" id="GO:0016787">
    <property type="term" value="F:hydrolase activity"/>
    <property type="evidence" value="ECO:0007669"/>
    <property type="project" value="UniProtKB-KW"/>
</dbReference>
<protein>
    <submittedName>
        <fullName evidence="1">Alpha/beta hydrolase</fullName>
    </submittedName>
</protein>
<dbReference type="Proteomes" id="UP000682111">
    <property type="component" value="Unassembled WGS sequence"/>
</dbReference>
<organism evidence="1 2">
    <name type="scientific">Robertmurraya siralis</name>
    <dbReference type="NCBI Taxonomy" id="77777"/>
    <lineage>
        <taxon>Bacteria</taxon>
        <taxon>Bacillati</taxon>
        <taxon>Bacillota</taxon>
        <taxon>Bacilli</taxon>
        <taxon>Bacillales</taxon>
        <taxon>Bacillaceae</taxon>
        <taxon>Robertmurraya</taxon>
    </lineage>
</organism>
<keyword evidence="2" id="KW-1185">Reference proteome</keyword>
<dbReference type="AlphaFoldDB" id="A0A920BTL0"/>
<dbReference type="Pfam" id="PF14091">
    <property type="entry name" value="DUF4269"/>
    <property type="match status" value="1"/>
</dbReference>
<gene>
    <name evidence="1" type="ORF">J27TS8_22780</name>
</gene>
<evidence type="ECO:0000313" key="2">
    <source>
        <dbReference type="Proteomes" id="UP000682111"/>
    </source>
</evidence>
<proteinExistence type="predicted"/>
<evidence type="ECO:0000313" key="1">
    <source>
        <dbReference type="EMBL" id="GIN62285.1"/>
    </source>
</evidence>
<keyword evidence="1" id="KW-0378">Hydrolase</keyword>
<name>A0A920BTL0_9BACI</name>
<comment type="caution">
    <text evidence="1">The sequence shown here is derived from an EMBL/GenBank/DDBJ whole genome shotgun (WGS) entry which is preliminary data.</text>
</comment>
<sequence length="177" mass="20484">MFKNINYLKKGNEKQKRAYEAIEVLGVMEQLSEYDPTLCGTLPIEIDIAGSDLDIIMEVHDLQQFEKAITELYHDKENFQIKRRFMRGIPVVKANFLFAGFEFELFGQPQPVEKQNAYLHMIIEHALIMEFSHVKADVITLKQQGFKTEAAFCKVLGLDLEDPYESLLTYGKKRGFI</sequence>